<dbReference type="Proteomes" id="UP000824065">
    <property type="component" value="Unassembled WGS sequence"/>
</dbReference>
<feature type="region of interest" description="Disordered" evidence="1">
    <location>
        <begin position="189"/>
        <end position="276"/>
    </location>
</feature>
<feature type="domain" description="Anti-sigma factor RsgI-like middle" evidence="3">
    <location>
        <begin position="82"/>
        <end position="184"/>
    </location>
</feature>
<keyword evidence="2" id="KW-0812">Transmembrane</keyword>
<dbReference type="EMBL" id="DXBJ01000060">
    <property type="protein sequence ID" value="HIZ58578.1"/>
    <property type="molecule type" value="Genomic_DNA"/>
</dbReference>
<name>A0A9D2FHH3_9FIRM</name>
<feature type="compositionally biased region" description="Pro residues" evidence="1">
    <location>
        <begin position="197"/>
        <end position="215"/>
    </location>
</feature>
<feature type="transmembrane region" description="Helical" evidence="2">
    <location>
        <begin position="53"/>
        <end position="75"/>
    </location>
</feature>
<comment type="caution">
    <text evidence="4">The sequence shown here is derived from an EMBL/GenBank/DDBJ whole genome shotgun (WGS) entry which is preliminary data.</text>
</comment>
<evidence type="ECO:0000313" key="4">
    <source>
        <dbReference type="EMBL" id="HIZ58578.1"/>
    </source>
</evidence>
<dbReference type="Pfam" id="PF23750">
    <property type="entry name" value="RsgI_M"/>
    <property type="match status" value="1"/>
</dbReference>
<evidence type="ECO:0000256" key="1">
    <source>
        <dbReference type="SAM" id="MobiDB-lite"/>
    </source>
</evidence>
<dbReference type="InterPro" id="IPR055431">
    <property type="entry name" value="RsgI_M"/>
</dbReference>
<dbReference type="AlphaFoldDB" id="A0A9D2FHH3"/>
<feature type="compositionally biased region" description="Acidic residues" evidence="1">
    <location>
        <begin position="254"/>
        <end position="276"/>
    </location>
</feature>
<evidence type="ECO:0000259" key="3">
    <source>
        <dbReference type="Pfam" id="PF23750"/>
    </source>
</evidence>
<keyword evidence="2" id="KW-0472">Membrane</keyword>
<keyword evidence="2" id="KW-1133">Transmembrane helix</keyword>
<protein>
    <recommendedName>
        <fullName evidence="3">Anti-sigma factor RsgI-like middle domain-containing protein</fullName>
    </recommendedName>
</protein>
<evidence type="ECO:0000256" key="2">
    <source>
        <dbReference type="SAM" id="Phobius"/>
    </source>
</evidence>
<reference evidence="4" key="1">
    <citation type="journal article" date="2021" name="PeerJ">
        <title>Extensive microbial diversity within the chicken gut microbiome revealed by metagenomics and culture.</title>
        <authorList>
            <person name="Gilroy R."/>
            <person name="Ravi A."/>
            <person name="Getino M."/>
            <person name="Pursley I."/>
            <person name="Horton D.L."/>
            <person name="Alikhan N.F."/>
            <person name="Baker D."/>
            <person name="Gharbi K."/>
            <person name="Hall N."/>
            <person name="Watson M."/>
            <person name="Adriaenssens E.M."/>
            <person name="Foster-Nyarko E."/>
            <person name="Jarju S."/>
            <person name="Secka A."/>
            <person name="Antonio M."/>
            <person name="Oren A."/>
            <person name="Chaudhuri R.R."/>
            <person name="La Ragione R."/>
            <person name="Hildebrand F."/>
            <person name="Pallen M.J."/>
        </authorList>
    </citation>
    <scope>NUCLEOTIDE SEQUENCE</scope>
    <source>
        <strain evidence="4">ChiBcec16-3735</strain>
    </source>
</reference>
<sequence length="276" mass="29915">MKYLVMETHPAYAVVLDERGRFLKAANLHYQVGETVEDVVELRLPPARRRLRPAWGVVGALAAAACLCLGFFGYWQPNFVPYGTLRIQINPDVELSVSKTDRVLDLRGLNADGEALLEGLDLKGEDSDDAVEELVERALEQGYLAPGGTVSILASSEDDDWQIREEAALQAQLEAKYGDSIAVHLGAAGTEQAPQAQPEPPAAQPETPQPEPPAASAPAQPAQEPAPPASSQARPAGDPQDDWDPTGSDYPHDSDDDDDDDDDDGGDDWDDWDEYE</sequence>
<organism evidence="4 5">
    <name type="scientific">Candidatus Faecalibacterium gallistercoris</name>
    <dbReference type="NCBI Taxonomy" id="2838579"/>
    <lineage>
        <taxon>Bacteria</taxon>
        <taxon>Bacillati</taxon>
        <taxon>Bacillota</taxon>
        <taxon>Clostridia</taxon>
        <taxon>Eubacteriales</taxon>
        <taxon>Oscillospiraceae</taxon>
        <taxon>Faecalibacterium</taxon>
    </lineage>
</organism>
<proteinExistence type="predicted"/>
<gene>
    <name evidence="4" type="ORF">H9725_08390</name>
</gene>
<feature type="compositionally biased region" description="Low complexity" evidence="1">
    <location>
        <begin position="216"/>
        <end position="236"/>
    </location>
</feature>
<evidence type="ECO:0000313" key="5">
    <source>
        <dbReference type="Proteomes" id="UP000824065"/>
    </source>
</evidence>
<reference evidence="4" key="2">
    <citation type="submission" date="2021-04" db="EMBL/GenBank/DDBJ databases">
        <authorList>
            <person name="Gilroy R."/>
        </authorList>
    </citation>
    <scope>NUCLEOTIDE SEQUENCE</scope>
    <source>
        <strain evidence="4">ChiBcec16-3735</strain>
    </source>
</reference>
<accession>A0A9D2FHH3</accession>